<organism evidence="8 9">
    <name type="scientific">Aquella oligotrophica</name>
    <dbReference type="NCBI Taxonomy" id="2067065"/>
    <lineage>
        <taxon>Bacteria</taxon>
        <taxon>Pseudomonadati</taxon>
        <taxon>Pseudomonadota</taxon>
        <taxon>Betaproteobacteria</taxon>
        <taxon>Neisseriales</taxon>
        <taxon>Neisseriaceae</taxon>
        <taxon>Aquella</taxon>
    </lineage>
</organism>
<dbReference type="KEGG" id="nba:CUN60_01410"/>
<keyword evidence="4" id="KW-0288">FMN</keyword>
<protein>
    <recommendedName>
        <fullName evidence="7">Dihydroorotate dehydrogenase catalytic domain-containing protein</fullName>
    </recommendedName>
</protein>
<evidence type="ECO:0000256" key="3">
    <source>
        <dbReference type="ARBA" id="ARBA00022630"/>
    </source>
</evidence>
<reference evidence="9" key="1">
    <citation type="submission" date="2017-11" db="EMBL/GenBank/DDBJ databases">
        <authorList>
            <person name="Chan K.G."/>
            <person name="Lee L.S."/>
        </authorList>
    </citation>
    <scope>NUCLEOTIDE SEQUENCE [LARGE SCALE GENOMIC DNA]</scope>
    <source>
        <strain evidence="9">DSM 100970</strain>
    </source>
</reference>
<evidence type="ECO:0000313" key="8">
    <source>
        <dbReference type="EMBL" id="AUR51015.1"/>
    </source>
</evidence>
<dbReference type="Proteomes" id="UP000236655">
    <property type="component" value="Chromosome"/>
</dbReference>
<dbReference type="Pfam" id="PF01180">
    <property type="entry name" value="DHO_dh"/>
    <property type="match status" value="1"/>
</dbReference>
<dbReference type="GO" id="GO:0009220">
    <property type="term" value="P:pyrimidine ribonucleotide biosynthetic process"/>
    <property type="evidence" value="ECO:0007669"/>
    <property type="project" value="TreeGrafter"/>
</dbReference>
<evidence type="ECO:0000313" key="9">
    <source>
        <dbReference type="Proteomes" id="UP000236655"/>
    </source>
</evidence>
<dbReference type="GO" id="GO:0005737">
    <property type="term" value="C:cytoplasm"/>
    <property type="evidence" value="ECO:0007669"/>
    <property type="project" value="InterPro"/>
</dbReference>
<dbReference type="InterPro" id="IPR050074">
    <property type="entry name" value="DHO_dehydrogenase"/>
</dbReference>
<dbReference type="EMBL" id="CP024847">
    <property type="protein sequence ID" value="AUR51015.1"/>
    <property type="molecule type" value="Genomic_DNA"/>
</dbReference>
<dbReference type="PANTHER" id="PTHR48109:SF4">
    <property type="entry name" value="DIHYDROOROTATE DEHYDROGENASE (QUINONE), MITOCHONDRIAL"/>
    <property type="match status" value="1"/>
</dbReference>
<keyword evidence="3" id="KW-0285">Flavoprotein</keyword>
<evidence type="ECO:0000256" key="6">
    <source>
        <dbReference type="ARBA" id="ARBA00023002"/>
    </source>
</evidence>
<dbReference type="GO" id="GO:0004152">
    <property type="term" value="F:dihydroorotate dehydrogenase activity"/>
    <property type="evidence" value="ECO:0007669"/>
    <property type="project" value="TreeGrafter"/>
</dbReference>
<dbReference type="AlphaFoldDB" id="A0A2I7N475"/>
<name>A0A2I7N475_9NEIS</name>
<comment type="cofactor">
    <cofactor evidence="1">
        <name>FMN</name>
        <dbReference type="ChEBI" id="CHEBI:58210"/>
    </cofactor>
</comment>
<proteinExistence type="predicted"/>
<evidence type="ECO:0000256" key="4">
    <source>
        <dbReference type="ARBA" id="ARBA00022643"/>
    </source>
</evidence>
<accession>A0A2I7N475</accession>
<dbReference type="PANTHER" id="PTHR48109">
    <property type="entry name" value="DIHYDROOROTATE DEHYDROGENASE (QUINONE), MITOCHONDRIAL-RELATED"/>
    <property type="match status" value="1"/>
</dbReference>
<dbReference type="GO" id="GO:0006207">
    <property type="term" value="P:'de novo' pyrimidine nucleobase biosynthetic process"/>
    <property type="evidence" value="ECO:0007669"/>
    <property type="project" value="TreeGrafter"/>
</dbReference>
<keyword evidence="5" id="KW-0665">Pyrimidine biosynthesis</keyword>
<dbReference type="SUPFAM" id="SSF51395">
    <property type="entry name" value="FMN-linked oxidoreductases"/>
    <property type="match status" value="1"/>
</dbReference>
<evidence type="ECO:0000259" key="7">
    <source>
        <dbReference type="Pfam" id="PF01180"/>
    </source>
</evidence>
<keyword evidence="6" id="KW-0560">Oxidoreductase</keyword>
<keyword evidence="9" id="KW-1185">Reference proteome</keyword>
<feature type="domain" description="Dihydroorotate dehydrogenase catalytic" evidence="7">
    <location>
        <begin position="64"/>
        <end position="360"/>
    </location>
</feature>
<dbReference type="InterPro" id="IPR005720">
    <property type="entry name" value="Dihydroorotate_DH_cat"/>
</dbReference>
<evidence type="ECO:0000256" key="2">
    <source>
        <dbReference type="ARBA" id="ARBA00004725"/>
    </source>
</evidence>
<dbReference type="Gene3D" id="3.20.20.70">
    <property type="entry name" value="Aldolase class I"/>
    <property type="match status" value="1"/>
</dbReference>
<evidence type="ECO:0000256" key="1">
    <source>
        <dbReference type="ARBA" id="ARBA00001917"/>
    </source>
</evidence>
<gene>
    <name evidence="8" type="ORF">CUN60_01410</name>
</gene>
<dbReference type="InterPro" id="IPR013785">
    <property type="entry name" value="Aldolase_TIM"/>
</dbReference>
<evidence type="ECO:0000256" key="5">
    <source>
        <dbReference type="ARBA" id="ARBA00022975"/>
    </source>
</evidence>
<sequence>MEKPLFNLPAYYYSRFYHCLLPILSKLPVSQQIKIASRGRLFFMQQFSKQKFIQTDTFSENNRLSKTLWGIKFRTPLGNSAGMFKNGEGYDTVAKLGAGFYIGGTSTANPRNGNSKNGIDLPFISLPKSGAAINWLGLPNLGDDKLHKKIITESKLADCPIGWSVMRSPDYAESEGIEHLINSLWLYHDNPQIDFLELNESCPNIKAGGGNIIPRIEQISIAFLQKRQRKLPIILKISNDIDENALVEIIHSAINLGFDGINLGNTSTNYVDLRHWIDLDDRKLFDYFTQTFGGGVSGKVLGNNSLTLCATAVNEVRRIKPQQEFHVIRSGGINSPEDIVASEKIGVSLNQWYTGFFDNYTRYGNNVYKNLYAGK</sequence>
<comment type="pathway">
    <text evidence="2">Pyrimidine metabolism; UMP biosynthesis via de novo pathway.</text>
</comment>